<dbReference type="eggNOG" id="COG4845">
    <property type="taxonomic scope" value="Bacteria"/>
</dbReference>
<evidence type="ECO:0000313" key="2">
    <source>
        <dbReference type="EMBL" id="EGJ71293.1"/>
    </source>
</evidence>
<proteinExistence type="predicted"/>
<dbReference type="AlphaFoldDB" id="F3ZTR2"/>
<dbReference type="SMART" id="SM01059">
    <property type="entry name" value="CAT"/>
    <property type="match status" value="1"/>
</dbReference>
<dbReference type="PANTHER" id="PTHR38474:SF2">
    <property type="entry name" value="CHLORAMPHENICOL ACETYLTRANSFERASE"/>
    <property type="match status" value="1"/>
</dbReference>
<dbReference type="EC" id="2.3.1.28" evidence="2"/>
<dbReference type="OrthoDB" id="9801766at2"/>
<keyword evidence="2" id="KW-0012">Acyltransferase</keyword>
<accession>F3ZTR2</accession>
<organism evidence="2 3">
    <name type="scientific">Bacteroides coprosuis DSM 18011</name>
    <dbReference type="NCBI Taxonomy" id="679937"/>
    <lineage>
        <taxon>Bacteria</taxon>
        <taxon>Pseudomonadati</taxon>
        <taxon>Bacteroidota</taxon>
        <taxon>Bacteroidia</taxon>
        <taxon>Bacteroidales</taxon>
        <taxon>Bacteroidaceae</taxon>
        <taxon>Bacteroides</taxon>
    </lineage>
</organism>
<sequence length="219" mass="26067">MVAKFNQIDFETWERSEYFYYYINKIKCKYTLTAQLDITPIITLKEQKSLKLFPTFLYAIMRAVNENKEFRMAYNQDKQLGYWNFVVPAYTLFHEDDKTFSDVWSDYNEDFNTFYSNVVNDLNTYKDVKGIKAKPNQPKNFCSVSSIPWLSFSSFAQDTYEESDFLFPLIRFGKYYKKDDRSFIPFAVFVNHAVADGYHTSKLINDVQKFVNKAQQWGK</sequence>
<evidence type="ECO:0000313" key="3">
    <source>
        <dbReference type="Proteomes" id="UP000018439"/>
    </source>
</evidence>
<reference evidence="2 3" key="1">
    <citation type="journal article" date="2011" name="Stand. Genomic Sci.">
        <title>Non-contiguous finished genome sequence of Bacteroides coprosuis type strain (PC139).</title>
        <authorList>
            <person name="Land M."/>
            <person name="Held B."/>
            <person name="Gronow S."/>
            <person name="Abt B."/>
            <person name="Lucas S."/>
            <person name="Del Rio T.G."/>
            <person name="Nolan M."/>
            <person name="Tice H."/>
            <person name="Cheng J.F."/>
            <person name="Pitluck S."/>
            <person name="Liolios K."/>
            <person name="Pagani I."/>
            <person name="Ivanova N."/>
            <person name="Mavromatis K."/>
            <person name="Mikhailova N."/>
            <person name="Pati A."/>
            <person name="Tapia R."/>
            <person name="Han C."/>
            <person name="Goodwin L."/>
            <person name="Chen A."/>
            <person name="Palaniappan K."/>
            <person name="Hauser L."/>
            <person name="Brambilla E.M."/>
            <person name="Rohde M."/>
            <person name="Goker M."/>
            <person name="Detter J.C."/>
            <person name="Woyke T."/>
            <person name="Bristow J."/>
            <person name="Eisen J.A."/>
            <person name="Markowitz V."/>
            <person name="Hugenholtz P."/>
            <person name="Kyrpides N.C."/>
            <person name="Klenk H.P."/>
            <person name="Lapidus A."/>
        </authorList>
    </citation>
    <scope>NUCLEOTIDE SEQUENCE</scope>
    <source>
        <strain evidence="2 3">DSM 18011</strain>
    </source>
</reference>
<dbReference type="Pfam" id="PF00302">
    <property type="entry name" value="CAT"/>
    <property type="match status" value="1"/>
</dbReference>
<keyword evidence="2" id="KW-0808">Transferase</keyword>
<feature type="active site" description="Proton acceptor" evidence="1">
    <location>
        <position position="192"/>
    </location>
</feature>
<evidence type="ECO:0000256" key="1">
    <source>
        <dbReference type="PIRSR" id="PIRSR000440-1"/>
    </source>
</evidence>
<dbReference type="Proteomes" id="UP000018439">
    <property type="component" value="Chromosome"/>
</dbReference>
<keyword evidence="3" id="KW-1185">Reference proteome</keyword>
<dbReference type="HOGENOM" id="CLU_093121_0_0_10"/>
<dbReference type="InterPro" id="IPR023213">
    <property type="entry name" value="CAT-like_dom_sf"/>
</dbReference>
<dbReference type="PIRSF" id="PIRSF000440">
    <property type="entry name" value="CAT"/>
    <property type="match status" value="1"/>
</dbReference>
<dbReference type="SUPFAM" id="SSF52777">
    <property type="entry name" value="CoA-dependent acyltransferases"/>
    <property type="match status" value="1"/>
</dbReference>
<dbReference type="PANTHER" id="PTHR38474">
    <property type="entry name" value="SLR0299 PROTEIN"/>
    <property type="match status" value="1"/>
</dbReference>
<dbReference type="EMBL" id="CM001167">
    <property type="protein sequence ID" value="EGJ71293.1"/>
    <property type="molecule type" value="Genomic_DNA"/>
</dbReference>
<protein>
    <submittedName>
        <fullName evidence="2">Chloramphenicol O-acetyltransferase</fullName>
        <ecNumber evidence="2">2.3.1.28</ecNumber>
    </submittedName>
</protein>
<dbReference type="InterPro" id="IPR001707">
    <property type="entry name" value="Cmp_AcTrfase"/>
</dbReference>
<gene>
    <name evidence="2" type="ORF">Bcop_1086</name>
</gene>
<name>F3ZTR2_9BACE</name>
<dbReference type="GO" id="GO:0008811">
    <property type="term" value="F:chloramphenicol O-acetyltransferase activity"/>
    <property type="evidence" value="ECO:0007669"/>
    <property type="project" value="UniProtKB-EC"/>
</dbReference>
<dbReference type="Gene3D" id="3.30.559.10">
    <property type="entry name" value="Chloramphenicol acetyltransferase-like domain"/>
    <property type="match status" value="1"/>
</dbReference>